<sequence length="445" mass="47388">MTGRGAVPGPVGHPCAVPACTDGIREVPEGFCAELFSSLRRKDQRLRARQYLHGLLAAQGRKSIRNVAAVTGDPAAAQSLHHFIADSTWDWRPIRAALAAWAEKTELARALVVHPMAIPRTGKQSVGVDEMFDPRRRRTFQGQLAYGVWLASPELTVPVNWLLFLPGEGAPGTGEPSPDAAGSTPQGWAATAALTTPRDAGVRGRPVVMNVPGGATRATLARFTRDATPVLAQAALATRLAVADRRMPGYRRGSFSAQVILEAARSVRQPVRHTAPGGARPAGRSLAAAVPVRLAEEAVAGARRLLVGEWDDPDRPPERLWLTDMVDTPLQRLVEYADLARCVDREAAWAVEAVGLRDFSGRSLAGWHRHVTLASAAYTAAWLGFGPLCASRPGGLTCPARGFRPDGPAPAPPAPPAAGKEAPAPRSGTPAISPQRPRPDWMIDP</sequence>
<evidence type="ECO:0000313" key="4">
    <source>
        <dbReference type="Proteomes" id="UP001610990"/>
    </source>
</evidence>
<name>A0ABW7RNP4_9ACTN</name>
<dbReference type="PANTHER" id="PTHR33627">
    <property type="entry name" value="TRANSPOSASE"/>
    <property type="match status" value="1"/>
</dbReference>
<keyword evidence="4" id="KW-1185">Reference proteome</keyword>
<protein>
    <submittedName>
        <fullName evidence="3">IS701 family transposase</fullName>
    </submittedName>
</protein>
<dbReference type="Proteomes" id="UP001610990">
    <property type="component" value="Unassembled WGS sequence"/>
</dbReference>
<feature type="compositionally biased region" description="Low complexity" evidence="1">
    <location>
        <begin position="417"/>
        <end position="426"/>
    </location>
</feature>
<dbReference type="PANTHER" id="PTHR33627:SF1">
    <property type="entry name" value="TRANSPOSASE"/>
    <property type="match status" value="1"/>
</dbReference>
<comment type="caution">
    <text evidence="3">The sequence shown here is derived from an EMBL/GenBank/DDBJ whole genome shotgun (WGS) entry which is preliminary data.</text>
</comment>
<proteinExistence type="predicted"/>
<dbReference type="Pfam" id="PF13546">
    <property type="entry name" value="DDE_5"/>
    <property type="match status" value="1"/>
</dbReference>
<accession>A0ABW7RNP4</accession>
<dbReference type="InterPro" id="IPR038721">
    <property type="entry name" value="IS701-like_DDE_dom"/>
</dbReference>
<feature type="region of interest" description="Disordered" evidence="1">
    <location>
        <begin position="400"/>
        <end position="445"/>
    </location>
</feature>
<dbReference type="InterPro" id="IPR039365">
    <property type="entry name" value="IS701-like"/>
</dbReference>
<dbReference type="RefSeq" id="WP_397674863.1">
    <property type="nucleotide sequence ID" value="NZ_JBIRGH010000019.1"/>
</dbReference>
<feature type="compositionally biased region" description="Pro residues" evidence="1">
    <location>
        <begin position="407"/>
        <end position="416"/>
    </location>
</feature>
<evidence type="ECO:0000256" key="1">
    <source>
        <dbReference type="SAM" id="MobiDB-lite"/>
    </source>
</evidence>
<reference evidence="3 4" key="1">
    <citation type="submission" date="2024-10" db="EMBL/GenBank/DDBJ databases">
        <title>The Natural Products Discovery Center: Release of the First 8490 Sequenced Strains for Exploring Actinobacteria Biosynthetic Diversity.</title>
        <authorList>
            <person name="Kalkreuter E."/>
            <person name="Kautsar S.A."/>
            <person name="Yang D."/>
            <person name="Bader C.D."/>
            <person name="Teijaro C.N."/>
            <person name="Fluegel L."/>
            <person name="Davis C.M."/>
            <person name="Simpson J.R."/>
            <person name="Lauterbach L."/>
            <person name="Steele A.D."/>
            <person name="Gui C."/>
            <person name="Meng S."/>
            <person name="Li G."/>
            <person name="Viehrig K."/>
            <person name="Ye F."/>
            <person name="Su P."/>
            <person name="Kiefer A.F."/>
            <person name="Nichols A."/>
            <person name="Cepeda A.J."/>
            <person name="Yan W."/>
            <person name="Fan B."/>
            <person name="Jiang Y."/>
            <person name="Adhikari A."/>
            <person name="Zheng C.-J."/>
            <person name="Schuster L."/>
            <person name="Cowan T.M."/>
            <person name="Smanski M.J."/>
            <person name="Chevrette M.G."/>
            <person name="De Carvalho L.P.S."/>
            <person name="Shen B."/>
        </authorList>
    </citation>
    <scope>NUCLEOTIDE SEQUENCE [LARGE SCALE GENOMIC DNA]</scope>
    <source>
        <strain evidence="3 4">NPDC018013</strain>
    </source>
</reference>
<feature type="domain" description="Transposase IS701-like DDE" evidence="2">
    <location>
        <begin position="34"/>
        <end position="172"/>
    </location>
</feature>
<evidence type="ECO:0000313" key="3">
    <source>
        <dbReference type="EMBL" id="MFH8587920.1"/>
    </source>
</evidence>
<evidence type="ECO:0000259" key="2">
    <source>
        <dbReference type="Pfam" id="PF13546"/>
    </source>
</evidence>
<dbReference type="EMBL" id="JBIRGH010000019">
    <property type="protein sequence ID" value="MFH8587920.1"/>
    <property type="molecule type" value="Genomic_DNA"/>
</dbReference>
<gene>
    <name evidence="3" type="ORF">ACH4GP_26545</name>
</gene>
<organism evidence="3 4">
    <name type="scientific">Streptomyces celluloflavus</name>
    <dbReference type="NCBI Taxonomy" id="58344"/>
    <lineage>
        <taxon>Bacteria</taxon>
        <taxon>Bacillati</taxon>
        <taxon>Actinomycetota</taxon>
        <taxon>Actinomycetes</taxon>
        <taxon>Kitasatosporales</taxon>
        <taxon>Streptomycetaceae</taxon>
        <taxon>Streptomyces</taxon>
    </lineage>
</organism>